<accession>A0A6J5XUU5</accession>
<protein>
    <recommendedName>
        <fullName evidence="1">DUF4283 domain-containing protein</fullName>
    </recommendedName>
</protein>
<dbReference type="InterPro" id="IPR025558">
    <property type="entry name" value="DUF4283"/>
</dbReference>
<dbReference type="Proteomes" id="UP000507222">
    <property type="component" value="Unassembled WGS sequence"/>
</dbReference>
<name>A0A6J5XUU5_PRUAR</name>
<gene>
    <name evidence="2" type="ORF">CURHAP_LOCUS44199</name>
    <name evidence="3" type="ORF">ORAREDHAP_LOCUS43415</name>
</gene>
<dbReference type="EMBL" id="CAEKDK010000007">
    <property type="protein sequence ID" value="CAB4286643.1"/>
    <property type="molecule type" value="Genomic_DNA"/>
</dbReference>
<organism evidence="3 5">
    <name type="scientific">Prunus armeniaca</name>
    <name type="common">Apricot</name>
    <name type="synonym">Armeniaca vulgaris</name>
    <dbReference type="NCBI Taxonomy" id="36596"/>
    <lineage>
        <taxon>Eukaryota</taxon>
        <taxon>Viridiplantae</taxon>
        <taxon>Streptophyta</taxon>
        <taxon>Embryophyta</taxon>
        <taxon>Tracheophyta</taxon>
        <taxon>Spermatophyta</taxon>
        <taxon>Magnoliopsida</taxon>
        <taxon>eudicotyledons</taxon>
        <taxon>Gunneridae</taxon>
        <taxon>Pentapetalae</taxon>
        <taxon>rosids</taxon>
        <taxon>fabids</taxon>
        <taxon>Rosales</taxon>
        <taxon>Rosaceae</taxon>
        <taxon>Amygdaloideae</taxon>
        <taxon>Amygdaleae</taxon>
        <taxon>Prunus</taxon>
    </lineage>
</organism>
<reference evidence="3 4" key="2">
    <citation type="submission" date="2020-05" db="EMBL/GenBank/DDBJ databases">
        <authorList>
            <person name="Campoy J."/>
            <person name="Schneeberger K."/>
            <person name="Spophaly S."/>
        </authorList>
    </citation>
    <scope>NUCLEOTIDE SEQUENCE [LARGE SCALE GENOMIC DNA]</scope>
    <source>
        <strain evidence="3">PruArmRojPasFocal</strain>
    </source>
</reference>
<dbReference type="AlphaFoldDB" id="A0A6J5XUU5"/>
<feature type="domain" description="DUF4283" evidence="1">
    <location>
        <begin position="48"/>
        <end position="117"/>
    </location>
</feature>
<dbReference type="Proteomes" id="UP000507245">
    <property type="component" value="Unassembled WGS sequence"/>
</dbReference>
<evidence type="ECO:0000313" key="4">
    <source>
        <dbReference type="Proteomes" id="UP000507222"/>
    </source>
</evidence>
<dbReference type="Pfam" id="PF14111">
    <property type="entry name" value="DUF4283"/>
    <property type="match status" value="1"/>
</dbReference>
<sequence length="136" mass="15415">MESDQASRSLMWAHDPWGLTRSLAVSDAEVVEVVGVDDLDGLKATRFLLVGRLLMTKDYHKDSLVGTLKRIWHTHEEFSSVTLEDSKCLLFSFKSDLDRNWVMRGSPWTFDKALLLLSATDGSIHPYAISLDLQNF</sequence>
<reference evidence="5" key="1">
    <citation type="journal article" date="2020" name="Genome Biol.">
        <title>Gamete binning: chromosome-level and haplotype-resolved genome assembly enabled by high-throughput single-cell sequencing of gamete genomes.</title>
        <authorList>
            <person name="Campoy J.A."/>
            <person name="Sun H."/>
            <person name="Goel M."/>
            <person name="Jiao W.-B."/>
            <person name="Folz-Donahue K."/>
            <person name="Wang N."/>
            <person name="Rubio M."/>
            <person name="Liu C."/>
            <person name="Kukat C."/>
            <person name="Ruiz D."/>
            <person name="Huettel B."/>
            <person name="Schneeberger K."/>
        </authorList>
    </citation>
    <scope>NUCLEOTIDE SEQUENCE [LARGE SCALE GENOMIC DNA]</scope>
    <source>
        <strain evidence="5">cv. Rojo Pasion</strain>
    </source>
</reference>
<keyword evidence="5" id="KW-1185">Reference proteome</keyword>
<evidence type="ECO:0000313" key="3">
    <source>
        <dbReference type="EMBL" id="CAB4316931.1"/>
    </source>
</evidence>
<evidence type="ECO:0000313" key="2">
    <source>
        <dbReference type="EMBL" id="CAB4286643.1"/>
    </source>
</evidence>
<evidence type="ECO:0000313" key="5">
    <source>
        <dbReference type="Proteomes" id="UP000507245"/>
    </source>
</evidence>
<dbReference type="EMBL" id="CAEKKB010000007">
    <property type="protein sequence ID" value="CAB4316931.1"/>
    <property type="molecule type" value="Genomic_DNA"/>
</dbReference>
<evidence type="ECO:0000259" key="1">
    <source>
        <dbReference type="Pfam" id="PF14111"/>
    </source>
</evidence>
<dbReference type="OrthoDB" id="993913at2759"/>
<proteinExistence type="predicted"/>